<dbReference type="EMBL" id="JAAXPG010000003">
    <property type="protein sequence ID" value="NKY96915.1"/>
    <property type="molecule type" value="Genomic_DNA"/>
</dbReference>
<dbReference type="InterPro" id="IPR012347">
    <property type="entry name" value="Ferritin-like"/>
</dbReference>
<dbReference type="RefSeq" id="WP_061079871.1">
    <property type="nucleotide sequence ID" value="NZ_JAAXPG010000003.1"/>
</dbReference>
<gene>
    <name evidence="2" type="ORF">HGB44_04365</name>
</gene>
<dbReference type="AlphaFoldDB" id="A0A7X6MBZ0"/>
<keyword evidence="3" id="KW-1185">Reference proteome</keyword>
<sequence length="150" mass="15731">MSESPTSTAEEPDPGPQALAEALRAEHAAVYGYEFIGGAAEDEGRRDHAGSTAHEHKALRDALHAAAVERGVDPPPALASYPVAEEYGDEAVDAYAAGLEQAAARAHLWLTASRDTDLRVTGARALQETTVRLLEWGGALDALPGFDEAG</sequence>
<protein>
    <submittedName>
        <fullName evidence="2">Ferritin-like domain-containing protein</fullName>
    </submittedName>
</protein>
<dbReference type="Gene3D" id="1.20.1260.10">
    <property type="match status" value="1"/>
</dbReference>
<evidence type="ECO:0000259" key="1">
    <source>
        <dbReference type="Pfam" id="PF14530"/>
    </source>
</evidence>
<dbReference type="InterPro" id="IPR029447">
    <property type="entry name" value="DUF4439"/>
</dbReference>
<proteinExistence type="predicted"/>
<dbReference type="InterPro" id="IPR009078">
    <property type="entry name" value="Ferritin-like_SF"/>
</dbReference>
<evidence type="ECO:0000313" key="2">
    <source>
        <dbReference type="EMBL" id="NKY96915.1"/>
    </source>
</evidence>
<reference evidence="2 3" key="1">
    <citation type="submission" date="2020-04" db="EMBL/GenBank/DDBJ databases">
        <title>MicrobeNet Type strains.</title>
        <authorList>
            <person name="Nicholson A.C."/>
        </authorList>
    </citation>
    <scope>NUCLEOTIDE SEQUENCE [LARGE SCALE GENOMIC DNA]</scope>
    <source>
        <strain evidence="2 3">ATCC 23612</strain>
    </source>
</reference>
<dbReference type="Pfam" id="PF14530">
    <property type="entry name" value="DUF4439"/>
    <property type="match status" value="1"/>
</dbReference>
<name>A0A7X6MBZ0_9ACTN</name>
<dbReference type="SUPFAM" id="SSF47240">
    <property type="entry name" value="Ferritin-like"/>
    <property type="match status" value="1"/>
</dbReference>
<dbReference type="Proteomes" id="UP000553209">
    <property type="component" value="Unassembled WGS sequence"/>
</dbReference>
<organism evidence="2 3">
    <name type="scientific">Nocardiopsis alborubida</name>
    <dbReference type="NCBI Taxonomy" id="146802"/>
    <lineage>
        <taxon>Bacteria</taxon>
        <taxon>Bacillati</taxon>
        <taxon>Actinomycetota</taxon>
        <taxon>Actinomycetes</taxon>
        <taxon>Streptosporangiales</taxon>
        <taxon>Nocardiopsidaceae</taxon>
        <taxon>Nocardiopsis</taxon>
    </lineage>
</organism>
<dbReference type="CDD" id="cd00657">
    <property type="entry name" value="Ferritin_like"/>
    <property type="match status" value="1"/>
</dbReference>
<accession>A0A7X6MBZ0</accession>
<feature type="domain" description="DUF4439" evidence="1">
    <location>
        <begin position="18"/>
        <end position="148"/>
    </location>
</feature>
<evidence type="ECO:0000313" key="3">
    <source>
        <dbReference type="Proteomes" id="UP000553209"/>
    </source>
</evidence>
<comment type="caution">
    <text evidence="2">The sequence shown here is derived from an EMBL/GenBank/DDBJ whole genome shotgun (WGS) entry which is preliminary data.</text>
</comment>